<accession>A0A3P7RF93</accession>
<dbReference type="InterPro" id="IPR036915">
    <property type="entry name" value="Cyclin-like_sf"/>
</dbReference>
<evidence type="ECO:0000313" key="3">
    <source>
        <dbReference type="Proteomes" id="UP000281553"/>
    </source>
</evidence>
<dbReference type="EMBL" id="UYRU01102722">
    <property type="protein sequence ID" value="VDN41826.1"/>
    <property type="molecule type" value="Genomic_DNA"/>
</dbReference>
<gene>
    <name evidence="2" type="ORF">DILT_LOCUS18654</name>
</gene>
<organism evidence="2 3">
    <name type="scientific">Dibothriocephalus latus</name>
    <name type="common">Fish tapeworm</name>
    <name type="synonym">Diphyllobothrium latum</name>
    <dbReference type="NCBI Taxonomy" id="60516"/>
    <lineage>
        <taxon>Eukaryota</taxon>
        <taxon>Metazoa</taxon>
        <taxon>Spiralia</taxon>
        <taxon>Lophotrochozoa</taxon>
        <taxon>Platyhelminthes</taxon>
        <taxon>Cestoda</taxon>
        <taxon>Eucestoda</taxon>
        <taxon>Diphyllobothriidea</taxon>
        <taxon>Diphyllobothriidae</taxon>
        <taxon>Dibothriocephalus</taxon>
    </lineage>
</organism>
<evidence type="ECO:0000313" key="2">
    <source>
        <dbReference type="EMBL" id="VDN41826.1"/>
    </source>
</evidence>
<evidence type="ECO:0000259" key="1">
    <source>
        <dbReference type="Pfam" id="PF01858"/>
    </source>
</evidence>
<dbReference type="Pfam" id="PF01858">
    <property type="entry name" value="RB_A"/>
    <property type="match status" value="1"/>
</dbReference>
<reference evidence="2 3" key="1">
    <citation type="submission" date="2018-11" db="EMBL/GenBank/DDBJ databases">
        <authorList>
            <consortium name="Pathogen Informatics"/>
        </authorList>
    </citation>
    <scope>NUCLEOTIDE SEQUENCE [LARGE SCALE GENOMIC DNA]</scope>
</reference>
<keyword evidence="3" id="KW-1185">Reference proteome</keyword>
<name>A0A3P7RF93_DIBLA</name>
<dbReference type="InterPro" id="IPR002720">
    <property type="entry name" value="RB_A"/>
</dbReference>
<sequence>MQYSLGFHVNFLKAFEVVEVLVKNIDFPRDLVKYLSQVTEYILDTCAWTSRSSIWSIIRAASRAPSVEDIFPPERLDE</sequence>
<protein>
    <recommendedName>
        <fullName evidence="1">Retinoblastoma-associated protein A-box domain-containing protein</fullName>
    </recommendedName>
</protein>
<feature type="non-terminal residue" evidence="2">
    <location>
        <position position="78"/>
    </location>
</feature>
<dbReference type="AlphaFoldDB" id="A0A3P7RF93"/>
<dbReference type="SUPFAM" id="SSF47954">
    <property type="entry name" value="Cyclin-like"/>
    <property type="match status" value="1"/>
</dbReference>
<feature type="domain" description="Retinoblastoma-associated protein A-box" evidence="1">
    <location>
        <begin position="7"/>
        <end position="58"/>
    </location>
</feature>
<dbReference type="GO" id="GO:0051726">
    <property type="term" value="P:regulation of cell cycle"/>
    <property type="evidence" value="ECO:0007669"/>
    <property type="project" value="InterPro"/>
</dbReference>
<proteinExistence type="predicted"/>
<dbReference type="GO" id="GO:0005634">
    <property type="term" value="C:nucleus"/>
    <property type="evidence" value="ECO:0007669"/>
    <property type="project" value="InterPro"/>
</dbReference>
<dbReference type="Proteomes" id="UP000281553">
    <property type="component" value="Unassembled WGS sequence"/>
</dbReference>
<dbReference type="Gene3D" id="1.10.472.10">
    <property type="entry name" value="Cyclin-like"/>
    <property type="match status" value="1"/>
</dbReference>
<dbReference type="OrthoDB" id="844594at2759"/>